<dbReference type="InterPro" id="IPR041569">
    <property type="entry name" value="AAA_lid_3"/>
</dbReference>
<feature type="region of interest" description="Disordered" evidence="6">
    <location>
        <begin position="412"/>
        <end position="432"/>
    </location>
</feature>
<feature type="compositionally biased region" description="Polar residues" evidence="6">
    <location>
        <begin position="975"/>
        <end position="986"/>
    </location>
</feature>
<gene>
    <name evidence="8" type="ORF">PsYK624_069860</name>
</gene>
<feature type="compositionally biased region" description="Low complexity" evidence="6">
    <location>
        <begin position="950"/>
        <end position="974"/>
    </location>
</feature>
<dbReference type="PANTHER" id="PTHR45644">
    <property type="entry name" value="AAA ATPASE, PUTATIVE (AFU_ORTHOLOGUE AFUA_2G12920)-RELATED-RELATED"/>
    <property type="match status" value="1"/>
</dbReference>
<feature type="compositionally biased region" description="Acidic residues" evidence="6">
    <location>
        <begin position="255"/>
        <end position="264"/>
    </location>
</feature>
<comment type="caution">
    <text evidence="8">The sequence shown here is derived from an EMBL/GenBank/DDBJ whole genome shotgun (WGS) entry which is preliminary data.</text>
</comment>
<sequence>MRSQLVLRRTRTLIKHPSLPHRALISSTRVARYPRKDPARATAPQLSKRLSSSTTIAPAEAESDAQDEDTRALTSGTPSDPAEPPSEDADKPKRRRAASVKDADSSPPTEGLPNGLDILWLPQDAPALDVPADGATSAPNTALPPPELLNEVLTNLYITLHPQTQHRAAYASPAGPPVEPTLALYCPIEGGDYIVDATVRELARQAGAEVVVLDAVHLAAGECGHFGKAASVVQLPNNPLHVTSPTSGRPSSSTMEEEDDDDDDSYRPSSVTLHVLTPSNTRSRAVTSSPRKSATSMVKVKGFFDELINTPSPTSESSTEPSARPPRIIYVRDFTTLSATSSSWYPALLAAVRSRRQGPLQRPSSPVYSPTTIVFGITPPIIPNAGAVGGTGSGPSPGLLSYLMSRQNIGVSASVPRPSKSDFSEDDASEKARERRLKERLRRWERGDPTLLEELPQLAVTAEGEESRGTGVVVLGGGDQDAGPGLSSLVQALSGRVPPGRSSAPEGEKTTRFYRTSFIVPATRSLLTEKACRVDRRREINELTIRMGVASVGGTLPPMHPRPDEPREEESKEGSTEVKPAARRIWEEWGRTVEVWSNVRKIADRAVGKAIAERAKDTTLSAKATLEPVPVDWPSVFDAWSAHKAIRDLRKAWVQHSTPKIQTDPEKPAEEEKEEPVDEVIERLKRDPDLDQHEQRLLGCIVDTATITTTFSHVHLPPKTIDSVRTIVSLPLLHPSAFQHGILKEHSMTGCLLFGPPGTGKTLVVRALAKEAGCRMLAVSPSDVMDMYVGEGEKLVKAVFSLARRLSPCVLFIDEIDALFGARSSARESGGAIAHRGVLTEFMQEMDGLRSSKDDNIIVIGATNRPFDLDDAILRRLPRRLLVDLPGEKEREEILKILLRDEKFAADVDLKQLAKKTESFSGSDLKNLCVSAALDAVKERVEVPWRPGKPASAPTVDAATAEATAATPSIPAEPLTTTTASEPQLNADTTATTPETPSTSDTTSASTAATDSSSSAANASPAAVEEAPAPDAEAKTEEPPAPPRVLQWHNFTTALTEITPSSSEALGSLADLRKWNEEFGEGRKDRKHKSVWGKGKFGFIPRPLDGDAEGKVADPSADGKKAGATTADGAGAR</sequence>
<feature type="region of interest" description="Disordered" evidence="6">
    <location>
        <begin position="551"/>
        <end position="579"/>
    </location>
</feature>
<feature type="compositionally biased region" description="Low complexity" evidence="6">
    <location>
        <begin position="243"/>
        <end position="254"/>
    </location>
</feature>
<feature type="region of interest" description="Disordered" evidence="6">
    <location>
        <begin position="237"/>
        <end position="269"/>
    </location>
</feature>
<dbReference type="GO" id="GO:0016887">
    <property type="term" value="F:ATP hydrolysis activity"/>
    <property type="evidence" value="ECO:0007669"/>
    <property type="project" value="InterPro"/>
</dbReference>
<feature type="compositionally biased region" description="Low complexity" evidence="6">
    <location>
        <begin position="987"/>
        <end position="1031"/>
    </location>
</feature>
<evidence type="ECO:0000256" key="4">
    <source>
        <dbReference type="ARBA" id="ARBA00022840"/>
    </source>
</evidence>
<dbReference type="Proteomes" id="UP000703269">
    <property type="component" value="Unassembled WGS sequence"/>
</dbReference>
<keyword evidence="2" id="KW-0547">Nucleotide-binding</keyword>
<dbReference type="EMBL" id="BPQB01000018">
    <property type="protein sequence ID" value="GJE90842.1"/>
    <property type="molecule type" value="Genomic_DNA"/>
</dbReference>
<dbReference type="GO" id="GO:0005741">
    <property type="term" value="C:mitochondrial outer membrane"/>
    <property type="evidence" value="ECO:0007669"/>
    <property type="project" value="UniProtKB-SubCell"/>
</dbReference>
<keyword evidence="5" id="KW-0496">Mitochondrion</keyword>
<accession>A0A9P3GA41</accession>
<dbReference type="OrthoDB" id="39734at2759"/>
<keyword evidence="9" id="KW-1185">Reference proteome</keyword>
<comment type="subcellular location">
    <subcellularLocation>
        <location evidence="1">Mitochondrion outer membrane</location>
        <topology evidence="1">Single-pass membrane protein</topology>
    </subcellularLocation>
</comment>
<feature type="region of interest" description="Disordered" evidence="6">
    <location>
        <begin position="30"/>
        <end position="117"/>
    </location>
</feature>
<keyword evidence="3" id="KW-1000">Mitochondrion outer membrane</keyword>
<dbReference type="Pfam" id="PF00004">
    <property type="entry name" value="AAA"/>
    <property type="match status" value="1"/>
</dbReference>
<evidence type="ECO:0000256" key="1">
    <source>
        <dbReference type="ARBA" id="ARBA00004572"/>
    </source>
</evidence>
<dbReference type="Gene3D" id="1.10.8.60">
    <property type="match status" value="1"/>
</dbReference>
<feature type="domain" description="AAA+ ATPase" evidence="7">
    <location>
        <begin position="747"/>
        <end position="887"/>
    </location>
</feature>
<keyword evidence="4" id="KW-0067">ATP-binding</keyword>
<dbReference type="PROSITE" id="PS00674">
    <property type="entry name" value="AAA"/>
    <property type="match status" value="1"/>
</dbReference>
<keyword evidence="3" id="KW-0472">Membrane</keyword>
<feature type="compositionally biased region" description="Polar residues" evidence="6">
    <location>
        <begin position="44"/>
        <end position="56"/>
    </location>
</feature>
<dbReference type="InterPro" id="IPR027417">
    <property type="entry name" value="P-loop_NTPase"/>
</dbReference>
<proteinExistence type="predicted"/>
<dbReference type="InterPro" id="IPR003959">
    <property type="entry name" value="ATPase_AAA_core"/>
</dbReference>
<dbReference type="SMART" id="SM00382">
    <property type="entry name" value="AAA"/>
    <property type="match status" value="1"/>
</dbReference>
<evidence type="ECO:0000313" key="9">
    <source>
        <dbReference type="Proteomes" id="UP000703269"/>
    </source>
</evidence>
<evidence type="ECO:0000256" key="6">
    <source>
        <dbReference type="SAM" id="MobiDB-lite"/>
    </source>
</evidence>
<feature type="region of interest" description="Disordered" evidence="6">
    <location>
        <begin position="657"/>
        <end position="676"/>
    </location>
</feature>
<dbReference type="GO" id="GO:0005524">
    <property type="term" value="F:ATP binding"/>
    <property type="evidence" value="ECO:0007669"/>
    <property type="project" value="UniProtKB-KW"/>
</dbReference>
<evidence type="ECO:0000313" key="8">
    <source>
        <dbReference type="EMBL" id="GJE90842.1"/>
    </source>
</evidence>
<dbReference type="AlphaFoldDB" id="A0A9P3GA41"/>
<evidence type="ECO:0000256" key="5">
    <source>
        <dbReference type="ARBA" id="ARBA00023128"/>
    </source>
</evidence>
<evidence type="ECO:0000256" key="3">
    <source>
        <dbReference type="ARBA" id="ARBA00022787"/>
    </source>
</evidence>
<dbReference type="SUPFAM" id="SSF52540">
    <property type="entry name" value="P-loop containing nucleoside triphosphate hydrolases"/>
    <property type="match status" value="1"/>
</dbReference>
<reference evidence="8 9" key="1">
    <citation type="submission" date="2021-08" db="EMBL/GenBank/DDBJ databases">
        <title>Draft Genome Sequence of Phanerochaete sordida strain YK-624.</title>
        <authorList>
            <person name="Mori T."/>
            <person name="Dohra H."/>
            <person name="Suzuki T."/>
            <person name="Kawagishi H."/>
            <person name="Hirai H."/>
        </authorList>
    </citation>
    <scope>NUCLEOTIDE SEQUENCE [LARGE SCALE GENOMIC DNA]</scope>
    <source>
        <strain evidence="8 9">YK-624</strain>
    </source>
</reference>
<feature type="compositionally biased region" description="Basic and acidic residues" evidence="6">
    <location>
        <begin position="419"/>
        <end position="432"/>
    </location>
</feature>
<name>A0A9P3GA41_9APHY</name>
<feature type="region of interest" description="Disordered" evidence="6">
    <location>
        <begin position="1100"/>
        <end position="1133"/>
    </location>
</feature>
<protein>
    <submittedName>
        <fullName evidence="8">AAA-domain-containing protein</fullName>
    </submittedName>
</protein>
<dbReference type="Pfam" id="PF17862">
    <property type="entry name" value="AAA_lid_3"/>
    <property type="match status" value="1"/>
</dbReference>
<feature type="compositionally biased region" description="Low complexity" evidence="6">
    <location>
        <begin position="1122"/>
        <end position="1133"/>
    </location>
</feature>
<organism evidence="8 9">
    <name type="scientific">Phanerochaete sordida</name>
    <dbReference type="NCBI Taxonomy" id="48140"/>
    <lineage>
        <taxon>Eukaryota</taxon>
        <taxon>Fungi</taxon>
        <taxon>Dikarya</taxon>
        <taxon>Basidiomycota</taxon>
        <taxon>Agaricomycotina</taxon>
        <taxon>Agaricomycetes</taxon>
        <taxon>Polyporales</taxon>
        <taxon>Phanerochaetaceae</taxon>
        <taxon>Phanerochaete</taxon>
    </lineage>
</organism>
<feature type="region of interest" description="Disordered" evidence="6">
    <location>
        <begin position="945"/>
        <end position="1044"/>
    </location>
</feature>
<dbReference type="InterPro" id="IPR003593">
    <property type="entry name" value="AAA+_ATPase"/>
</dbReference>
<dbReference type="Gene3D" id="3.40.50.300">
    <property type="entry name" value="P-loop containing nucleotide triphosphate hydrolases"/>
    <property type="match status" value="1"/>
</dbReference>
<evidence type="ECO:0000259" key="7">
    <source>
        <dbReference type="SMART" id="SM00382"/>
    </source>
</evidence>
<dbReference type="PANTHER" id="PTHR45644:SF56">
    <property type="entry name" value="AAA ATPASE, PUTATIVE (AFU_ORTHOLOGUE AFUA_2G12920)-RELATED"/>
    <property type="match status" value="1"/>
</dbReference>
<feature type="compositionally biased region" description="Basic and acidic residues" evidence="6">
    <location>
        <begin position="1104"/>
        <end position="1121"/>
    </location>
</feature>
<evidence type="ECO:0000256" key="2">
    <source>
        <dbReference type="ARBA" id="ARBA00022741"/>
    </source>
</evidence>
<dbReference type="InterPro" id="IPR003960">
    <property type="entry name" value="ATPase_AAA_CS"/>
</dbReference>
<feature type="compositionally biased region" description="Basic and acidic residues" evidence="6">
    <location>
        <begin position="561"/>
        <end position="576"/>
    </location>
</feature>
<dbReference type="InterPro" id="IPR051701">
    <property type="entry name" value="Mito_OM_Translocase_MSP1"/>
</dbReference>